<evidence type="ECO:0000313" key="7">
    <source>
        <dbReference type="EMBL" id="KGM89218.1"/>
    </source>
</evidence>
<keyword evidence="5" id="KW-0479">Metal-binding</keyword>
<dbReference type="PANTHER" id="PTHR20855">
    <property type="entry name" value="ADIPOR/PROGESTIN RECEPTOR-RELATED"/>
    <property type="match status" value="1"/>
</dbReference>
<gene>
    <name evidence="7" type="ORF">rosmuc_00702</name>
</gene>
<feature type="transmembrane region" description="Helical" evidence="6">
    <location>
        <begin position="137"/>
        <end position="158"/>
    </location>
</feature>
<sequence length="216" mass="22990">MIDMSYPAYSRAERLADGAVHIAGLLAALTGVGVLFAMWALHMDGVTLASTIVYSGALLLMLGASAAYHLYAHTAARPLLRRLDHAAIYVKIAGTFTPLSVLLGTAFGYVVLAVVWVLAIFGAVTKIRAKPGQMPTGWLPYVALGWVGVALFIPLTPILPGHSLVLLLTGGLLYTLGVVFYAWESLRFANAIWHLFVAFASGCFFIGIASALATRL</sequence>
<keyword evidence="4 6" id="KW-0472">Membrane</keyword>
<dbReference type="Proteomes" id="UP000030021">
    <property type="component" value="Unassembled WGS sequence"/>
</dbReference>
<feature type="binding site" evidence="5">
    <location>
        <position position="69"/>
    </location>
    <ligand>
        <name>Zn(2+)</name>
        <dbReference type="ChEBI" id="CHEBI:29105"/>
    </ligand>
</feature>
<dbReference type="STRING" id="215743.ROSMUCSMR3_02494"/>
<dbReference type="PATRIC" id="fig|1288298.3.peg.707"/>
<name>A0A0A0HT03_9RHOB</name>
<feature type="transmembrane region" description="Helical" evidence="6">
    <location>
        <begin position="164"/>
        <end position="183"/>
    </location>
</feature>
<evidence type="ECO:0000256" key="2">
    <source>
        <dbReference type="ARBA" id="ARBA00022692"/>
    </source>
</evidence>
<accession>A0A0A0HT03</accession>
<evidence type="ECO:0000256" key="4">
    <source>
        <dbReference type="ARBA" id="ARBA00023136"/>
    </source>
</evidence>
<dbReference type="eggNOG" id="COG1272">
    <property type="taxonomic scope" value="Bacteria"/>
</dbReference>
<reference evidence="7 8" key="1">
    <citation type="submission" date="2013-01" db="EMBL/GenBank/DDBJ databases">
        <authorList>
            <person name="Fiebig A."/>
            <person name="Goeker M."/>
            <person name="Klenk H.-P.P."/>
        </authorList>
    </citation>
    <scope>NUCLEOTIDE SEQUENCE [LARGE SCALE GENOMIC DNA]</scope>
    <source>
        <strain evidence="7 8">DSM 17069</strain>
    </source>
</reference>
<dbReference type="InterPro" id="IPR004254">
    <property type="entry name" value="AdipoR/HlyIII-related"/>
</dbReference>
<evidence type="ECO:0000256" key="6">
    <source>
        <dbReference type="SAM" id="Phobius"/>
    </source>
</evidence>
<evidence type="ECO:0000256" key="3">
    <source>
        <dbReference type="ARBA" id="ARBA00022989"/>
    </source>
</evidence>
<dbReference type="HOGENOM" id="CLU_051078_1_0_5"/>
<comment type="caution">
    <text evidence="7">The sequence shown here is derived from an EMBL/GenBank/DDBJ whole genome shotgun (WGS) entry which is preliminary data.</text>
</comment>
<dbReference type="RefSeq" id="WP_037270090.1">
    <property type="nucleotide sequence ID" value="NZ_KN293976.1"/>
</dbReference>
<organism evidence="7 8">
    <name type="scientific">Roseovarius mucosus DSM 17069</name>
    <dbReference type="NCBI Taxonomy" id="1288298"/>
    <lineage>
        <taxon>Bacteria</taxon>
        <taxon>Pseudomonadati</taxon>
        <taxon>Pseudomonadota</taxon>
        <taxon>Alphaproteobacteria</taxon>
        <taxon>Rhodobacterales</taxon>
        <taxon>Roseobacteraceae</taxon>
        <taxon>Roseovarius</taxon>
    </lineage>
</organism>
<keyword evidence="5" id="KW-0862">Zinc</keyword>
<dbReference type="PANTHER" id="PTHR20855:SF3">
    <property type="entry name" value="LD03007P"/>
    <property type="match status" value="1"/>
</dbReference>
<feature type="transmembrane region" description="Helical" evidence="6">
    <location>
        <begin position="20"/>
        <end position="40"/>
    </location>
</feature>
<feature type="binding site" evidence="5">
    <location>
        <position position="194"/>
    </location>
    <ligand>
        <name>Zn(2+)</name>
        <dbReference type="ChEBI" id="CHEBI:29105"/>
    </ligand>
</feature>
<feature type="transmembrane region" description="Helical" evidence="6">
    <location>
        <begin position="195"/>
        <end position="213"/>
    </location>
</feature>
<comment type="subcellular location">
    <subcellularLocation>
        <location evidence="1">Membrane</location>
        <topology evidence="1">Multi-pass membrane protein</topology>
    </subcellularLocation>
</comment>
<dbReference type="AlphaFoldDB" id="A0A0A0HT03"/>
<feature type="transmembrane region" description="Helical" evidence="6">
    <location>
        <begin position="107"/>
        <end position="125"/>
    </location>
</feature>
<evidence type="ECO:0000313" key="8">
    <source>
        <dbReference type="Proteomes" id="UP000030021"/>
    </source>
</evidence>
<keyword evidence="2 6" id="KW-0812">Transmembrane</keyword>
<evidence type="ECO:0000256" key="1">
    <source>
        <dbReference type="ARBA" id="ARBA00004141"/>
    </source>
</evidence>
<protein>
    <submittedName>
        <fullName evidence="7">Putative membrane protein, hemolysin III-like protein</fullName>
    </submittedName>
</protein>
<keyword evidence="3 6" id="KW-1133">Transmembrane helix</keyword>
<dbReference type="OrthoDB" id="9813689at2"/>
<dbReference type="EMBL" id="AONH01000002">
    <property type="protein sequence ID" value="KGM89218.1"/>
    <property type="molecule type" value="Genomic_DNA"/>
</dbReference>
<dbReference type="GO" id="GO:0046872">
    <property type="term" value="F:metal ion binding"/>
    <property type="evidence" value="ECO:0007669"/>
    <property type="project" value="UniProtKB-KW"/>
</dbReference>
<proteinExistence type="predicted"/>
<dbReference type="Pfam" id="PF03006">
    <property type="entry name" value="HlyIII"/>
    <property type="match status" value="1"/>
</dbReference>
<evidence type="ECO:0000256" key="5">
    <source>
        <dbReference type="PIRSR" id="PIRSR604254-1"/>
    </source>
</evidence>
<dbReference type="GO" id="GO:0016020">
    <property type="term" value="C:membrane"/>
    <property type="evidence" value="ECO:0007669"/>
    <property type="project" value="UniProtKB-SubCell"/>
</dbReference>
<feature type="transmembrane region" description="Helical" evidence="6">
    <location>
        <begin position="52"/>
        <end position="71"/>
    </location>
</feature>